<dbReference type="Proteomes" id="UP000185062">
    <property type="component" value="Unassembled WGS sequence"/>
</dbReference>
<keyword evidence="1" id="KW-0472">Membrane</keyword>
<feature type="transmembrane region" description="Helical" evidence="1">
    <location>
        <begin position="211"/>
        <end position="230"/>
    </location>
</feature>
<evidence type="ECO:0000313" key="3">
    <source>
        <dbReference type="Proteomes" id="UP000185062"/>
    </source>
</evidence>
<dbReference type="eggNOG" id="ENOG502Z9T7">
    <property type="taxonomic scope" value="Bacteria"/>
</dbReference>
<keyword evidence="2" id="KW-0503">Monooxygenase</keyword>
<reference evidence="2 3" key="1">
    <citation type="submission" date="2016-12" db="EMBL/GenBank/DDBJ databases">
        <authorList>
            <person name="Song W.-J."/>
            <person name="Kurnit D.M."/>
        </authorList>
    </citation>
    <scope>NUCLEOTIDE SEQUENCE [LARGE SCALE GENOMIC DNA]</scope>
    <source>
        <strain evidence="2 3">ATCC 49181</strain>
    </source>
</reference>
<feature type="transmembrane region" description="Helical" evidence="1">
    <location>
        <begin position="52"/>
        <end position="70"/>
    </location>
</feature>
<dbReference type="AlphaFoldDB" id="A0A1N6J4R8"/>
<name>A0A1N6J4R8_9PROT</name>
<dbReference type="GO" id="GO:0004497">
    <property type="term" value="F:monooxygenase activity"/>
    <property type="evidence" value="ECO:0007669"/>
    <property type="project" value="UniProtKB-KW"/>
</dbReference>
<feature type="transmembrane region" description="Helical" evidence="1">
    <location>
        <begin position="250"/>
        <end position="271"/>
    </location>
</feature>
<feature type="transmembrane region" description="Helical" evidence="1">
    <location>
        <begin position="180"/>
        <end position="199"/>
    </location>
</feature>
<dbReference type="InterPro" id="IPR023349">
    <property type="entry name" value="NH3_CH4_mOase_C_sf"/>
</dbReference>
<dbReference type="InterPro" id="IPR006980">
    <property type="entry name" value="NH3_CH4_mOase_C"/>
</dbReference>
<accession>A0A1N6J4R8</accession>
<protein>
    <submittedName>
        <fullName evidence="2">Ammonia monooxygenase subunit C</fullName>
    </submittedName>
</protein>
<proteinExistence type="predicted"/>
<organism evidence="2 3">
    <name type="scientific">Nitrosomonas cryotolerans ATCC 49181</name>
    <dbReference type="NCBI Taxonomy" id="1131553"/>
    <lineage>
        <taxon>Bacteria</taxon>
        <taxon>Pseudomonadati</taxon>
        <taxon>Pseudomonadota</taxon>
        <taxon>Betaproteobacteria</taxon>
        <taxon>Nitrosomonadales</taxon>
        <taxon>Nitrosomonadaceae</taxon>
        <taxon>Nitrosomonas</taxon>
    </lineage>
</organism>
<dbReference type="NCBIfam" id="NF041641">
    <property type="entry name" value="AmoC_BACT"/>
    <property type="match status" value="1"/>
</dbReference>
<dbReference type="EMBL" id="FSRO01000001">
    <property type="protein sequence ID" value="SIO39290.1"/>
    <property type="molecule type" value="Genomic_DNA"/>
</dbReference>
<dbReference type="NCBIfam" id="TIGR03078">
    <property type="entry name" value="CH4_NH3mon_ox_C"/>
    <property type="match status" value="1"/>
</dbReference>
<dbReference type="CDD" id="cd19412">
    <property type="entry name" value="pMMO-AMO_C"/>
    <property type="match status" value="1"/>
</dbReference>
<keyword evidence="1" id="KW-0812">Transmembrane</keyword>
<evidence type="ECO:0000256" key="1">
    <source>
        <dbReference type="SAM" id="Phobius"/>
    </source>
</evidence>
<keyword evidence="3" id="KW-1185">Reference proteome</keyword>
<dbReference type="Pfam" id="PF04896">
    <property type="entry name" value="AmoC"/>
    <property type="match status" value="1"/>
</dbReference>
<sequence>MFYTIKASDRMEVSGFMFTTKVFTNKVDNKALDRTEVSSTTYDMSEWYDSKYYKLGLLPILGIAIFWVWFQRTYAYSHGMDSMEPEFDRIWLGLWRFHMVLWPTVALVVWGWVWKTRDSKEQLASLTVKQEIKRYFYFLMWLGTYLFAVYWGSSFFTEQDASWHQVIIRDTSFTPSHIPLFYGAFPMYIIMAIATYLYANTRLPLYAKGTSFPLVMAIAGPVMSLPNVGLNEWGHAFWFMEELFSAPLHWGFVVLAWAALFSGGVAIQIIARFSNLLDVQWNGQSRVILDDVFKSR</sequence>
<evidence type="ECO:0000313" key="2">
    <source>
        <dbReference type="EMBL" id="SIO39290.1"/>
    </source>
</evidence>
<dbReference type="Gene3D" id="1.20.1050.50">
    <property type="entry name" value="Particulate methane monooxygenase subunit c2. Chain: C"/>
    <property type="match status" value="1"/>
</dbReference>
<gene>
    <name evidence="2" type="ORF">SAMN02743940_2312</name>
</gene>
<keyword evidence="2" id="KW-0560">Oxidoreductase</keyword>
<keyword evidence="1" id="KW-1133">Transmembrane helix</keyword>
<feature type="transmembrane region" description="Helical" evidence="1">
    <location>
        <begin position="90"/>
        <end position="114"/>
    </location>
</feature>
<feature type="transmembrane region" description="Helical" evidence="1">
    <location>
        <begin position="135"/>
        <end position="153"/>
    </location>
</feature>
<dbReference type="STRING" id="44575.SAMN05216419_1003105"/>